<dbReference type="AlphaFoldDB" id="A0A2P2P311"/>
<feature type="signal peptide" evidence="1">
    <location>
        <begin position="1"/>
        <end position="19"/>
    </location>
</feature>
<evidence type="ECO:0008006" key="3">
    <source>
        <dbReference type="Google" id="ProtNLM"/>
    </source>
</evidence>
<organism evidence="2">
    <name type="scientific">Rhizophora mucronata</name>
    <name type="common">Asiatic mangrove</name>
    <dbReference type="NCBI Taxonomy" id="61149"/>
    <lineage>
        <taxon>Eukaryota</taxon>
        <taxon>Viridiplantae</taxon>
        <taxon>Streptophyta</taxon>
        <taxon>Embryophyta</taxon>
        <taxon>Tracheophyta</taxon>
        <taxon>Spermatophyta</taxon>
        <taxon>Magnoliopsida</taxon>
        <taxon>eudicotyledons</taxon>
        <taxon>Gunneridae</taxon>
        <taxon>Pentapetalae</taxon>
        <taxon>rosids</taxon>
        <taxon>fabids</taxon>
        <taxon>Malpighiales</taxon>
        <taxon>Rhizophoraceae</taxon>
        <taxon>Rhizophora</taxon>
    </lineage>
</organism>
<sequence>MCCIISHVIGFLLKVTVSAFQSFVEYHGSHGNTYNDNIDSKTLHSSHGETADEIMSAHATMHTDFHSNAHTNRMIGTHKRISFVILRQKQSQLDKRATSVY</sequence>
<name>A0A2P2P311_RHIMU</name>
<keyword evidence="1" id="KW-0732">Signal</keyword>
<reference evidence="2" key="1">
    <citation type="submission" date="2018-02" db="EMBL/GenBank/DDBJ databases">
        <title>Rhizophora mucronata_Transcriptome.</title>
        <authorList>
            <person name="Meera S.P."/>
            <person name="Sreeshan A."/>
            <person name="Augustine A."/>
        </authorList>
    </citation>
    <scope>NUCLEOTIDE SEQUENCE</scope>
    <source>
        <tissue evidence="2">Leaf</tissue>
    </source>
</reference>
<feature type="chain" id="PRO_5015154012" description="Secreted protein" evidence="1">
    <location>
        <begin position="20"/>
        <end position="101"/>
    </location>
</feature>
<proteinExistence type="predicted"/>
<protein>
    <recommendedName>
        <fullName evidence="3">Secreted protein</fullName>
    </recommendedName>
</protein>
<dbReference type="EMBL" id="GGEC01068626">
    <property type="protein sequence ID" value="MBX49110.1"/>
    <property type="molecule type" value="Transcribed_RNA"/>
</dbReference>
<evidence type="ECO:0000256" key="1">
    <source>
        <dbReference type="SAM" id="SignalP"/>
    </source>
</evidence>
<accession>A0A2P2P311</accession>
<evidence type="ECO:0000313" key="2">
    <source>
        <dbReference type="EMBL" id="MBX49110.1"/>
    </source>
</evidence>